<keyword evidence="7" id="KW-1185">Reference proteome</keyword>
<dbReference type="FunFam" id="2.10.110.10:FF:000105">
    <property type="entry name" value="Similar to LIM domain-containing protein"/>
    <property type="match status" value="1"/>
</dbReference>
<evidence type="ECO:0000256" key="3">
    <source>
        <dbReference type="PROSITE-ProRule" id="PRU00125"/>
    </source>
</evidence>
<dbReference type="PROSITE" id="PS00478">
    <property type="entry name" value="LIM_DOMAIN_1"/>
    <property type="match status" value="1"/>
</dbReference>
<dbReference type="InterPro" id="IPR001781">
    <property type="entry name" value="Znf_LIM"/>
</dbReference>
<dbReference type="EMBL" id="SRPW01000551">
    <property type="protein sequence ID" value="KAG6013730.1"/>
    <property type="molecule type" value="Genomic_DNA"/>
</dbReference>
<evidence type="ECO:0000313" key="6">
    <source>
        <dbReference type="EMBL" id="KAG6013730.1"/>
    </source>
</evidence>
<feature type="compositionally biased region" description="Basic and acidic residues" evidence="4">
    <location>
        <begin position="337"/>
        <end position="351"/>
    </location>
</feature>
<evidence type="ECO:0000256" key="2">
    <source>
        <dbReference type="ARBA" id="ARBA00022833"/>
    </source>
</evidence>
<keyword evidence="3" id="KW-0440">LIM domain</keyword>
<feature type="compositionally biased region" description="Low complexity" evidence="4">
    <location>
        <begin position="229"/>
        <end position="243"/>
    </location>
</feature>
<dbReference type="SUPFAM" id="SSF57716">
    <property type="entry name" value="Glucocorticoid receptor-like (DNA-binding domain)"/>
    <property type="match status" value="1"/>
</dbReference>
<dbReference type="PANTHER" id="PTHR24216:SF65">
    <property type="entry name" value="PAXILLIN-LIKE PROTEIN 1"/>
    <property type="match status" value="1"/>
</dbReference>
<dbReference type="OrthoDB" id="1112565at2759"/>
<feature type="region of interest" description="Disordered" evidence="4">
    <location>
        <begin position="337"/>
        <end position="440"/>
    </location>
</feature>
<protein>
    <recommendedName>
        <fullName evidence="5">LIM zinc-binding domain-containing protein</fullName>
    </recommendedName>
</protein>
<dbReference type="Proteomes" id="UP000748025">
    <property type="component" value="Unassembled WGS sequence"/>
</dbReference>
<proteinExistence type="predicted"/>
<feature type="region of interest" description="Disordered" evidence="4">
    <location>
        <begin position="585"/>
        <end position="638"/>
    </location>
</feature>
<evidence type="ECO:0000259" key="5">
    <source>
        <dbReference type="PROSITE" id="PS50023"/>
    </source>
</evidence>
<feature type="domain" description="LIM zinc-binding" evidence="5">
    <location>
        <begin position="458"/>
        <end position="521"/>
    </location>
</feature>
<dbReference type="CDD" id="cd08368">
    <property type="entry name" value="LIM"/>
    <property type="match status" value="1"/>
</dbReference>
<dbReference type="GO" id="GO:0046872">
    <property type="term" value="F:metal ion binding"/>
    <property type="evidence" value="ECO:0007669"/>
    <property type="project" value="UniProtKB-KW"/>
</dbReference>
<keyword evidence="1 3" id="KW-0479">Metal-binding</keyword>
<comment type="caution">
    <text evidence="6">The sequence shown here is derived from an EMBL/GenBank/DDBJ whole genome shotgun (WGS) entry which is preliminary data.</text>
</comment>
<feature type="compositionally biased region" description="Basic and acidic residues" evidence="4">
    <location>
        <begin position="384"/>
        <end position="399"/>
    </location>
</feature>
<accession>A0A9P7SYB0</accession>
<dbReference type="CDD" id="cd09397">
    <property type="entry name" value="LIM1_UF1"/>
    <property type="match status" value="1"/>
</dbReference>
<dbReference type="PROSITE" id="PS50023">
    <property type="entry name" value="LIM_DOMAIN_2"/>
    <property type="match status" value="2"/>
</dbReference>
<organism evidence="6 7">
    <name type="scientific">Claviceps pusilla</name>
    <dbReference type="NCBI Taxonomy" id="123648"/>
    <lineage>
        <taxon>Eukaryota</taxon>
        <taxon>Fungi</taxon>
        <taxon>Dikarya</taxon>
        <taxon>Ascomycota</taxon>
        <taxon>Pezizomycotina</taxon>
        <taxon>Sordariomycetes</taxon>
        <taxon>Hypocreomycetidae</taxon>
        <taxon>Hypocreales</taxon>
        <taxon>Clavicipitaceae</taxon>
        <taxon>Claviceps</taxon>
    </lineage>
</organism>
<dbReference type="GO" id="GO:0030695">
    <property type="term" value="F:GTPase regulator activity"/>
    <property type="evidence" value="ECO:0007669"/>
    <property type="project" value="UniProtKB-ARBA"/>
</dbReference>
<dbReference type="AlphaFoldDB" id="A0A9P7SYB0"/>
<dbReference type="SMART" id="SM00132">
    <property type="entry name" value="LIM"/>
    <property type="match status" value="2"/>
</dbReference>
<feature type="compositionally biased region" description="Basic and acidic residues" evidence="4">
    <location>
        <begin position="258"/>
        <end position="271"/>
    </location>
</feature>
<sequence length="659" mass="71919">MALPRISTFLPTITCSGCGSQVQISLMGEHTCSSSSKELSPPPEECEAPEIQFNQSRYAQDRRTPPPQAEETNAAGTGTAYMHRGQLTPKSQPSQSRHVSPVKMDREKGFSENTLGAPKLATLPTNRPGGYGGFGDPTSNAQDRQRTGATFMERINNTIPGPFDPARRPVAATDAYSQRKEFQNRWTPPDERSPPRLPMKDGYEGFGAPNRLQNSHQSSLVRSETFPNPSSSTKSSRTRQSPSVSEPRAHGSHNPGGLEHDSKRFMGRDPSPRPPPRTGLLFEHTSKNAGSVDLAAEFGIKNPYHASMSSVSSGYSDSSVTSHLTAQTSLTVADTRSIGDRTKASDGRDDALAASSRHFAPEVAEMPVGTLPRDFQNDGVSHSPDSRQHTYAPYRREYMHSSSRTQGAGGGDGDGSGHAHEGRRFKTSNENMDLPCPKRQDTWEPQCTRGHFSRPSRGDCRGCGMEITGKSISSADGRLTGKYHKACFVCSTCREPFPSSDFYVLGDKPYCAQDYHRLNNSLCGSCGRGIEGRFAEDEARVKYHVGCFRCLDCGLSLADGYFEVGGYAYCERDAWKRVQAQSYPEQGTYQPGPPHGTYGARTMNPNGFPARPYPHSGQSGRPYPPPSNTNAKGGRLAAGGADQRLRMNKRMTRLGNMNL</sequence>
<feature type="compositionally biased region" description="Polar residues" evidence="4">
    <location>
        <begin position="211"/>
        <end position="228"/>
    </location>
</feature>
<keyword evidence="2 3" id="KW-0862">Zinc</keyword>
<feature type="compositionally biased region" description="Basic and acidic residues" evidence="4">
    <location>
        <begin position="177"/>
        <end position="203"/>
    </location>
</feature>
<name>A0A9P7SYB0_9HYPO</name>
<feature type="region of interest" description="Disordered" evidence="4">
    <location>
        <begin position="32"/>
        <end position="283"/>
    </location>
</feature>
<evidence type="ECO:0000256" key="4">
    <source>
        <dbReference type="SAM" id="MobiDB-lite"/>
    </source>
</evidence>
<evidence type="ECO:0000313" key="7">
    <source>
        <dbReference type="Proteomes" id="UP000748025"/>
    </source>
</evidence>
<dbReference type="Pfam" id="PF00412">
    <property type="entry name" value="LIM"/>
    <property type="match status" value="2"/>
</dbReference>
<dbReference type="Gene3D" id="2.10.110.10">
    <property type="entry name" value="Cysteine Rich Protein"/>
    <property type="match status" value="2"/>
</dbReference>
<evidence type="ECO:0000256" key="1">
    <source>
        <dbReference type="ARBA" id="ARBA00022723"/>
    </source>
</evidence>
<feature type="domain" description="LIM zinc-binding" evidence="5">
    <location>
        <begin position="522"/>
        <end position="580"/>
    </location>
</feature>
<feature type="compositionally biased region" description="Low complexity" evidence="4">
    <location>
        <begin position="69"/>
        <end position="80"/>
    </location>
</feature>
<reference evidence="6" key="1">
    <citation type="journal article" date="2020" name="bioRxiv">
        <title>Whole genome comparisons of ergot fungi reveals the divergence and evolution of species within the genus Claviceps are the result of varying mechanisms driving genome evolution and host range expansion.</title>
        <authorList>
            <person name="Wyka S.A."/>
            <person name="Mondo S.J."/>
            <person name="Liu M."/>
            <person name="Dettman J."/>
            <person name="Nalam V."/>
            <person name="Broders K.D."/>
        </authorList>
    </citation>
    <scope>NUCLEOTIDE SEQUENCE</scope>
    <source>
        <strain evidence="6">CCC 602</strain>
    </source>
</reference>
<gene>
    <name evidence="6" type="ORF">E4U43_007138</name>
</gene>
<feature type="compositionally biased region" description="Polar residues" evidence="4">
    <location>
        <begin position="88"/>
        <end position="98"/>
    </location>
</feature>
<dbReference type="PANTHER" id="PTHR24216">
    <property type="entry name" value="PAXILLIN-RELATED"/>
    <property type="match status" value="1"/>
</dbReference>
<feature type="compositionally biased region" description="Basic and acidic residues" evidence="4">
    <location>
        <begin position="415"/>
        <end position="424"/>
    </location>
</feature>